<evidence type="ECO:0000313" key="9">
    <source>
        <dbReference type="Proteomes" id="UP000254227"/>
    </source>
</evidence>
<evidence type="ECO:0000313" key="10">
    <source>
        <dbReference type="Proteomes" id="UP000276980"/>
    </source>
</evidence>
<dbReference type="Proteomes" id="UP001157887">
    <property type="component" value="Unassembled WGS sequence"/>
</dbReference>
<proteinExistence type="predicted"/>
<dbReference type="EMBL" id="CP065666">
    <property type="protein sequence ID" value="QPS02614.1"/>
    <property type="molecule type" value="Genomic_DNA"/>
</dbReference>
<reference evidence="2 10" key="1">
    <citation type="submission" date="2017-06" db="EMBL/GenBank/DDBJ databases">
        <title>Complete Genome Sequence of the Carbazole-Degrading Bacterium Acinetobacter johnsonii IC001.</title>
        <authorList>
            <person name="Vejarano F."/>
            <person name="Suzuki-Minakuchi C."/>
            <person name="Ohtsubo Y."/>
            <person name="Tsuda M."/>
            <person name="Okada K."/>
            <person name="Nojiri H."/>
        </authorList>
    </citation>
    <scope>NUCLEOTIDE SEQUENCE [LARGE SCALE GENOMIC DNA]</scope>
    <source>
        <strain evidence="2 10">IC001</strain>
    </source>
</reference>
<organism evidence="7 9">
    <name type="scientific">Acinetobacter johnsonii</name>
    <dbReference type="NCBI Taxonomy" id="40214"/>
    <lineage>
        <taxon>Bacteria</taxon>
        <taxon>Pseudomonadati</taxon>
        <taxon>Pseudomonadota</taxon>
        <taxon>Gammaproteobacteria</taxon>
        <taxon>Moraxellales</taxon>
        <taxon>Moraxellaceae</taxon>
        <taxon>Acinetobacter</taxon>
    </lineage>
</organism>
<keyword evidence="1" id="KW-0472">Membrane</keyword>
<evidence type="ECO:0000313" key="3">
    <source>
        <dbReference type="EMBL" id="GEK45475.1"/>
    </source>
</evidence>
<keyword evidence="1" id="KW-1133">Transmembrane helix</keyword>
<dbReference type="Proteomes" id="UP000595107">
    <property type="component" value="Chromosome"/>
</dbReference>
<evidence type="ECO:0000313" key="12">
    <source>
        <dbReference type="Proteomes" id="UP000595107"/>
    </source>
</evidence>
<dbReference type="Proteomes" id="UP000254227">
    <property type="component" value="Unassembled WGS sequence"/>
</dbReference>
<evidence type="ECO:0000256" key="1">
    <source>
        <dbReference type="SAM" id="Phobius"/>
    </source>
</evidence>
<reference evidence="4" key="5">
    <citation type="submission" date="2022-09" db="EMBL/GenBank/DDBJ databases">
        <title>Intensive care unit water sources are persistently colonized with multi-drug resistant bacteria and are the site of extensive horizontal gene transfer of antibiotic resistance genes.</title>
        <authorList>
            <person name="Diorio-Toth L."/>
        </authorList>
    </citation>
    <scope>NUCLEOTIDE SEQUENCE</scope>
    <source>
        <strain evidence="5">GD03885</strain>
        <strain evidence="4">GD04065</strain>
    </source>
</reference>
<evidence type="ECO:0000313" key="7">
    <source>
        <dbReference type="EMBL" id="SUT92277.1"/>
    </source>
</evidence>
<dbReference type="Proteomes" id="UP001244586">
    <property type="component" value="Chromosome"/>
</dbReference>
<keyword evidence="13" id="KW-1185">Reference proteome</keyword>
<dbReference type="GeneID" id="56338526"/>
<protein>
    <submittedName>
        <fullName evidence="2">DUF4845 domain-containing protein</fullName>
    </submittedName>
    <submittedName>
        <fullName evidence="7">Signal peptide</fullName>
    </submittedName>
</protein>
<reference evidence="3 11" key="3">
    <citation type="submission" date="2019-07" db="EMBL/GenBank/DDBJ databases">
        <title>Whole genome shotgun sequence of Acinetobacter johnsonii NBRC 102197.</title>
        <authorList>
            <person name="Hosoyama A."/>
            <person name="Uohara A."/>
            <person name="Ohji S."/>
            <person name="Ichikawa N."/>
        </authorList>
    </citation>
    <scope>NUCLEOTIDE SEQUENCE [LARGE SCALE GENOMIC DNA]</scope>
    <source>
        <strain evidence="3 11">NBRC 102197</strain>
    </source>
</reference>
<dbReference type="Proteomes" id="UP001160116">
    <property type="component" value="Unassembled WGS sequence"/>
</dbReference>
<evidence type="ECO:0000313" key="11">
    <source>
        <dbReference type="Proteomes" id="UP000321274"/>
    </source>
</evidence>
<evidence type="ECO:0000313" key="2">
    <source>
        <dbReference type="EMBL" id="AZN63706.1"/>
    </source>
</evidence>
<feature type="transmembrane region" description="Helical" evidence="1">
    <location>
        <begin position="12"/>
        <end position="34"/>
    </location>
</feature>
<reference evidence="7 9" key="2">
    <citation type="submission" date="2018-06" db="EMBL/GenBank/DDBJ databases">
        <authorList>
            <consortium name="Pathogen Informatics"/>
            <person name="Doyle S."/>
        </authorList>
    </citation>
    <scope>NUCLEOTIDE SEQUENCE [LARGE SCALE GENOMIC DNA]</scope>
    <source>
        <strain evidence="7 9">NCTC10308</strain>
    </source>
</reference>
<keyword evidence="1" id="KW-0812">Transmembrane</keyword>
<reference evidence="8 13" key="6">
    <citation type="submission" date="2023-04" db="EMBL/GenBank/DDBJ databases">
        <title>Acinetobacter johnsonii isolate AYTCM encoding NDM-1, OXA-58 and PER-1.</title>
        <authorList>
            <person name="Tian C."/>
            <person name="Wang S."/>
            <person name="Fan X."/>
            <person name="Xia D."/>
        </authorList>
    </citation>
    <scope>NUCLEOTIDE SEQUENCE [LARGE SCALE GENOMIC DNA]</scope>
    <source>
        <strain evidence="8 13">AYTCM</strain>
    </source>
</reference>
<evidence type="ECO:0000313" key="6">
    <source>
        <dbReference type="EMBL" id="QPS02614.1"/>
    </source>
</evidence>
<dbReference type="Proteomes" id="UP000276980">
    <property type="component" value="Chromosome"/>
</dbReference>
<dbReference type="EMBL" id="UFRV01000006">
    <property type="protein sequence ID" value="SUT92277.1"/>
    <property type="molecule type" value="Genomic_DNA"/>
</dbReference>
<dbReference type="EMBL" id="CP121776">
    <property type="protein sequence ID" value="WMG17375.1"/>
    <property type="molecule type" value="Genomic_DNA"/>
</dbReference>
<dbReference type="InterPro" id="IPR032314">
    <property type="entry name" value="DUF4845"/>
</dbReference>
<evidence type="ECO:0000313" key="4">
    <source>
        <dbReference type="EMBL" id="MDG9787329.1"/>
    </source>
</evidence>
<dbReference type="Pfam" id="PF16137">
    <property type="entry name" value="DUF4845"/>
    <property type="match status" value="1"/>
</dbReference>
<dbReference type="RefSeq" id="WP_004693667.1">
    <property type="nucleotide sequence ID" value="NZ_BBTB01000027.1"/>
</dbReference>
<dbReference type="EMBL" id="JAOCCL010000060">
    <property type="protein sequence ID" value="MDH0827831.1"/>
    <property type="molecule type" value="Genomic_DNA"/>
</dbReference>
<reference evidence="6 12" key="4">
    <citation type="submission" date="2020-12" db="EMBL/GenBank/DDBJ databases">
        <title>FDA dAtabase for Regulatory Grade micrObial Sequences (FDA-ARGOS): Supporting development and validation of Infectious Disease Dx tests.</title>
        <authorList>
            <person name="Sproer C."/>
            <person name="Gronow S."/>
            <person name="Severitt S."/>
            <person name="Schroder I."/>
            <person name="Tallon L."/>
            <person name="Sadzewicz L."/>
            <person name="Zhao X."/>
            <person name="Boylan J."/>
            <person name="Ott S."/>
            <person name="Bowen H."/>
            <person name="Vavikolanu K."/>
            <person name="Mehta A."/>
            <person name="Aluvathingal J."/>
            <person name="Nadendla S."/>
            <person name="Lowell S."/>
            <person name="Myers T."/>
            <person name="Yan Y."/>
            <person name="Sichtig H."/>
        </authorList>
    </citation>
    <scope>NUCLEOTIDE SEQUENCE [LARGE SCALE GENOMIC DNA]</scope>
    <source>
        <strain evidence="6 12">FDAARGOS_910</strain>
    </source>
</reference>
<dbReference type="AlphaFoldDB" id="A0A0W8H1N1"/>
<name>A0A0W8H1N1_ACIJO</name>
<dbReference type="Proteomes" id="UP000321274">
    <property type="component" value="Unassembled WGS sequence"/>
</dbReference>
<evidence type="ECO:0000313" key="5">
    <source>
        <dbReference type="EMBL" id="MDH0827831.1"/>
    </source>
</evidence>
<dbReference type="EMBL" id="JAOECG010000011">
    <property type="protein sequence ID" value="MDG9787329.1"/>
    <property type="molecule type" value="Genomic_DNA"/>
</dbReference>
<dbReference type="EMBL" id="CP022298">
    <property type="protein sequence ID" value="AZN63706.1"/>
    <property type="molecule type" value="Genomic_DNA"/>
</dbReference>
<sequence>MRKNQQGASYIAILFAIMGFAFMAKVAIAVWAPYFDDRMINSQIEEVFQSSPKNIQPAEFESQLSKRLDMNGIRDVKIKEIMQVTNTEGLQVKKEYEVRKPFLLNIDLVLKFEKSFDQSSVQAK</sequence>
<evidence type="ECO:0000313" key="8">
    <source>
        <dbReference type="EMBL" id="WMG17375.1"/>
    </source>
</evidence>
<dbReference type="EMBL" id="BJUJ01000111">
    <property type="protein sequence ID" value="GEK45475.1"/>
    <property type="molecule type" value="Genomic_DNA"/>
</dbReference>
<evidence type="ECO:0000313" key="13">
    <source>
        <dbReference type="Proteomes" id="UP001244586"/>
    </source>
</evidence>
<gene>
    <name evidence="3" type="ORF">AJO04nite_27330</name>
    <name evidence="2" type="ORF">CFH90_06565</name>
    <name evidence="6" type="ORF">I6G67_10160</name>
    <name evidence="5" type="ORF">N5C97_15355</name>
    <name evidence="4" type="ORF">N7566_10110</name>
    <name evidence="7" type="ORF">NCTC10308_00696</name>
    <name evidence="8" type="ORF">QBJ73_13405</name>
</gene>
<accession>A0A0W8H1N1</accession>